<dbReference type="InterPro" id="IPR005904">
    <property type="entry name" value="Hxn_phspho_trans"/>
</dbReference>
<protein>
    <recommendedName>
        <fullName evidence="5 15">Hypoxanthine phosphoribosyltransferase</fullName>
        <ecNumber evidence="5 15">2.4.2.8</ecNumber>
    </recommendedName>
</protein>
<dbReference type="Gene3D" id="3.40.50.2020">
    <property type="match status" value="1"/>
</dbReference>
<dbReference type="EC" id="2.4.2.8" evidence="5 15"/>
<keyword evidence="18" id="KW-1185">Reference proteome</keyword>
<evidence type="ECO:0000256" key="15">
    <source>
        <dbReference type="RuleBase" id="RU364099"/>
    </source>
</evidence>
<evidence type="ECO:0000256" key="5">
    <source>
        <dbReference type="ARBA" id="ARBA00011895"/>
    </source>
</evidence>
<dbReference type="PANTHER" id="PTHR43340:SF1">
    <property type="entry name" value="HYPOXANTHINE PHOSPHORIBOSYLTRANSFERASE"/>
    <property type="match status" value="1"/>
</dbReference>
<comment type="cofactor">
    <cofactor evidence="1 15">
        <name>Mg(2+)</name>
        <dbReference type="ChEBI" id="CHEBI:18420"/>
    </cofactor>
</comment>
<evidence type="ECO:0000256" key="3">
    <source>
        <dbReference type="ARBA" id="ARBA00004669"/>
    </source>
</evidence>
<keyword evidence="12 15" id="KW-0460">Magnesium</keyword>
<dbReference type="EMBL" id="AP025292">
    <property type="protein sequence ID" value="BDC97986.1"/>
    <property type="molecule type" value="Genomic_DNA"/>
</dbReference>
<evidence type="ECO:0000256" key="1">
    <source>
        <dbReference type="ARBA" id="ARBA00001946"/>
    </source>
</evidence>
<comment type="subcellular location">
    <subcellularLocation>
        <location evidence="2 15">Cytoplasm</location>
    </subcellularLocation>
</comment>
<accession>A0ABN6L9N2</accession>
<dbReference type="SUPFAM" id="SSF53271">
    <property type="entry name" value="PRTase-like"/>
    <property type="match status" value="1"/>
</dbReference>
<evidence type="ECO:0000256" key="4">
    <source>
        <dbReference type="ARBA" id="ARBA00008391"/>
    </source>
</evidence>
<evidence type="ECO:0000256" key="11">
    <source>
        <dbReference type="ARBA" id="ARBA00022741"/>
    </source>
</evidence>
<comment type="catalytic activity">
    <reaction evidence="13">
        <text>GMP + diphosphate = guanine + 5-phospho-alpha-D-ribose 1-diphosphate</text>
        <dbReference type="Rhea" id="RHEA:25424"/>
        <dbReference type="ChEBI" id="CHEBI:16235"/>
        <dbReference type="ChEBI" id="CHEBI:33019"/>
        <dbReference type="ChEBI" id="CHEBI:58017"/>
        <dbReference type="ChEBI" id="CHEBI:58115"/>
        <dbReference type="EC" id="2.4.2.8"/>
    </reaction>
    <physiologicalReaction direction="right-to-left" evidence="13">
        <dbReference type="Rhea" id="RHEA:25426"/>
    </physiologicalReaction>
</comment>
<dbReference type="GO" id="GO:0016757">
    <property type="term" value="F:glycosyltransferase activity"/>
    <property type="evidence" value="ECO:0007669"/>
    <property type="project" value="UniProtKB-KW"/>
</dbReference>
<keyword evidence="10 15" id="KW-0660">Purine salvage</keyword>
<evidence type="ECO:0000256" key="6">
    <source>
        <dbReference type="ARBA" id="ARBA00022490"/>
    </source>
</evidence>
<keyword evidence="8 15" id="KW-0808">Transferase</keyword>
<dbReference type="PANTHER" id="PTHR43340">
    <property type="entry name" value="HYPOXANTHINE-GUANINE PHOSPHORIBOSYLTRANSFERASE"/>
    <property type="match status" value="1"/>
</dbReference>
<dbReference type="InterPro" id="IPR000836">
    <property type="entry name" value="PRTase_dom"/>
</dbReference>
<evidence type="ECO:0000256" key="9">
    <source>
        <dbReference type="ARBA" id="ARBA00022723"/>
    </source>
</evidence>
<keyword evidence="9 15" id="KW-0479">Metal-binding</keyword>
<comment type="similarity">
    <text evidence="4 15">Belongs to the purine/pyrimidine phosphoribosyltransferase family.</text>
</comment>
<dbReference type="CDD" id="cd06223">
    <property type="entry name" value="PRTases_typeI"/>
    <property type="match status" value="1"/>
</dbReference>
<dbReference type="InterPro" id="IPR029057">
    <property type="entry name" value="PRTase-like"/>
</dbReference>
<keyword evidence="6 15" id="KW-0963">Cytoplasm</keyword>
<organism evidence="17 18">
    <name type="scientific">Persicobacter psychrovividus</name>
    <dbReference type="NCBI Taxonomy" id="387638"/>
    <lineage>
        <taxon>Bacteria</taxon>
        <taxon>Pseudomonadati</taxon>
        <taxon>Bacteroidota</taxon>
        <taxon>Cytophagia</taxon>
        <taxon>Cytophagales</taxon>
        <taxon>Persicobacteraceae</taxon>
        <taxon>Persicobacter</taxon>
    </lineage>
</organism>
<dbReference type="Proteomes" id="UP001354989">
    <property type="component" value="Chromosome"/>
</dbReference>
<comment type="pathway">
    <text evidence="3 15">Purine metabolism; IMP biosynthesis via salvage pathway; IMP from hypoxanthine: step 1/1.</text>
</comment>
<keyword evidence="7 15" id="KW-0328">Glycosyltransferase</keyword>
<evidence type="ECO:0000313" key="17">
    <source>
        <dbReference type="EMBL" id="BDC97986.1"/>
    </source>
</evidence>
<evidence type="ECO:0000256" key="7">
    <source>
        <dbReference type="ARBA" id="ARBA00022676"/>
    </source>
</evidence>
<comment type="catalytic activity">
    <reaction evidence="14">
        <text>IMP + diphosphate = hypoxanthine + 5-phospho-alpha-D-ribose 1-diphosphate</text>
        <dbReference type="Rhea" id="RHEA:17973"/>
        <dbReference type="ChEBI" id="CHEBI:17368"/>
        <dbReference type="ChEBI" id="CHEBI:33019"/>
        <dbReference type="ChEBI" id="CHEBI:58017"/>
        <dbReference type="ChEBI" id="CHEBI:58053"/>
        <dbReference type="EC" id="2.4.2.8"/>
    </reaction>
    <physiologicalReaction direction="right-to-left" evidence="14">
        <dbReference type="Rhea" id="RHEA:17975"/>
    </physiologicalReaction>
</comment>
<proteinExistence type="inferred from homology"/>
<sequence length="175" mass="19539">MIVKDKAFKMFIDEEQLAQGIEKLAQQINKDYEGRKPIFLAVLNGSFMFAADLYRQTNLESTISFIKLASYESMNSTGSIKELVGLQGSLKGEDVVIIEDIVDTGNTLEHIMNLLNDKGVKSAEIATLLYKPEAYKKDIPVKYAAFEIPNKFVVGYGLDYDGLGRNLPAIYQLAE</sequence>
<name>A0ABN6L9N2_9BACT</name>
<dbReference type="InterPro" id="IPR050408">
    <property type="entry name" value="HGPRT"/>
</dbReference>
<evidence type="ECO:0000313" key="18">
    <source>
        <dbReference type="Proteomes" id="UP001354989"/>
    </source>
</evidence>
<reference evidence="17 18" key="1">
    <citation type="submission" date="2021-12" db="EMBL/GenBank/DDBJ databases">
        <title>Genome sequencing of bacteria with rrn-lacking chromosome and rrn-plasmid.</title>
        <authorList>
            <person name="Anda M."/>
            <person name="Iwasaki W."/>
        </authorList>
    </citation>
    <scope>NUCLEOTIDE SEQUENCE [LARGE SCALE GENOMIC DNA]</scope>
    <source>
        <strain evidence="17 18">NBRC 101262</strain>
    </source>
</reference>
<dbReference type="NCBIfam" id="TIGR01203">
    <property type="entry name" value="HGPRTase"/>
    <property type="match status" value="1"/>
</dbReference>
<evidence type="ECO:0000259" key="16">
    <source>
        <dbReference type="Pfam" id="PF00156"/>
    </source>
</evidence>
<evidence type="ECO:0000256" key="12">
    <source>
        <dbReference type="ARBA" id="ARBA00022842"/>
    </source>
</evidence>
<dbReference type="RefSeq" id="WP_332919808.1">
    <property type="nucleotide sequence ID" value="NZ_AP025292.1"/>
</dbReference>
<evidence type="ECO:0000256" key="10">
    <source>
        <dbReference type="ARBA" id="ARBA00022726"/>
    </source>
</evidence>
<gene>
    <name evidence="17" type="ORF">PEPS_02670</name>
</gene>
<evidence type="ECO:0000256" key="8">
    <source>
        <dbReference type="ARBA" id="ARBA00022679"/>
    </source>
</evidence>
<dbReference type="Pfam" id="PF00156">
    <property type="entry name" value="Pribosyltran"/>
    <property type="match status" value="1"/>
</dbReference>
<evidence type="ECO:0000256" key="13">
    <source>
        <dbReference type="ARBA" id="ARBA00048811"/>
    </source>
</evidence>
<evidence type="ECO:0000256" key="14">
    <source>
        <dbReference type="ARBA" id="ARBA00049402"/>
    </source>
</evidence>
<feature type="domain" description="Phosphoribosyltransferase" evidence="16">
    <location>
        <begin position="14"/>
        <end position="160"/>
    </location>
</feature>
<keyword evidence="11 15" id="KW-0547">Nucleotide-binding</keyword>
<evidence type="ECO:0000256" key="2">
    <source>
        <dbReference type="ARBA" id="ARBA00004496"/>
    </source>
</evidence>